<dbReference type="EMBL" id="BMAV01010858">
    <property type="protein sequence ID" value="GFY56243.1"/>
    <property type="molecule type" value="Genomic_DNA"/>
</dbReference>
<reference evidence="1" key="1">
    <citation type="submission" date="2020-08" db="EMBL/GenBank/DDBJ databases">
        <title>Multicomponent nature underlies the extraordinary mechanical properties of spider dragline silk.</title>
        <authorList>
            <person name="Kono N."/>
            <person name="Nakamura H."/>
            <person name="Mori M."/>
            <person name="Yoshida Y."/>
            <person name="Ohtoshi R."/>
            <person name="Malay A.D."/>
            <person name="Moran D.A.P."/>
            <person name="Tomita M."/>
            <person name="Numata K."/>
            <person name="Arakawa K."/>
        </authorList>
    </citation>
    <scope>NUCLEOTIDE SEQUENCE</scope>
</reference>
<keyword evidence="2" id="KW-1185">Reference proteome</keyword>
<comment type="caution">
    <text evidence="1">The sequence shown here is derived from an EMBL/GenBank/DDBJ whole genome shotgun (WGS) entry which is preliminary data.</text>
</comment>
<dbReference type="Proteomes" id="UP000886998">
    <property type="component" value="Unassembled WGS sequence"/>
</dbReference>
<name>A0A8X6XLL8_9ARAC</name>
<dbReference type="AlphaFoldDB" id="A0A8X6XLL8"/>
<protein>
    <submittedName>
        <fullName evidence="1">Uncharacterized protein</fullName>
    </submittedName>
</protein>
<evidence type="ECO:0000313" key="1">
    <source>
        <dbReference type="EMBL" id="GFY56243.1"/>
    </source>
</evidence>
<evidence type="ECO:0000313" key="2">
    <source>
        <dbReference type="Proteomes" id="UP000886998"/>
    </source>
</evidence>
<organism evidence="1 2">
    <name type="scientific">Trichonephila inaurata madagascariensis</name>
    <dbReference type="NCBI Taxonomy" id="2747483"/>
    <lineage>
        <taxon>Eukaryota</taxon>
        <taxon>Metazoa</taxon>
        <taxon>Ecdysozoa</taxon>
        <taxon>Arthropoda</taxon>
        <taxon>Chelicerata</taxon>
        <taxon>Arachnida</taxon>
        <taxon>Araneae</taxon>
        <taxon>Araneomorphae</taxon>
        <taxon>Entelegynae</taxon>
        <taxon>Araneoidea</taxon>
        <taxon>Nephilidae</taxon>
        <taxon>Trichonephila</taxon>
        <taxon>Trichonephila inaurata</taxon>
    </lineage>
</organism>
<gene>
    <name evidence="1" type="ORF">TNIN_387091</name>
</gene>
<accession>A0A8X6XLL8</accession>
<sequence length="133" mass="15348">MHPHDVNVFLGKYSQDKNIINQRLISSNDTLHLLYLSILNDQASSTTRSSKKTIDLESCPSKYDQIERLMNSSISCFKIMKFLWTMINRKRQLENVQYKVVEVTDGMGVPVIVNTKYILTGFFLDKLITSVLQ</sequence>
<proteinExistence type="predicted"/>